<dbReference type="Proteomes" id="UP000314011">
    <property type="component" value="Unassembled WGS sequence"/>
</dbReference>
<reference evidence="2 3" key="1">
    <citation type="submission" date="2019-06" db="EMBL/GenBank/DDBJ databases">
        <title>Genome of new Rhodobacteraceae sp. SM1903.</title>
        <authorList>
            <person name="Ren X."/>
        </authorList>
    </citation>
    <scope>NUCLEOTIDE SEQUENCE [LARGE SCALE GENOMIC DNA]</scope>
    <source>
        <strain evidence="2 3">SM1903</strain>
    </source>
</reference>
<name>A0A5C5G7P8_9RHOB</name>
<proteinExistence type="predicted"/>
<accession>A0A5C5G7P8</accession>
<evidence type="ECO:0000256" key="1">
    <source>
        <dbReference type="SAM" id="Coils"/>
    </source>
</evidence>
<dbReference type="PROSITE" id="PS51257">
    <property type="entry name" value="PROKAR_LIPOPROTEIN"/>
    <property type="match status" value="1"/>
</dbReference>
<dbReference type="OrthoDB" id="7790365at2"/>
<dbReference type="Gene3D" id="1.20.1600.10">
    <property type="entry name" value="Outer membrane efflux proteins (OEP)"/>
    <property type="match status" value="1"/>
</dbReference>
<dbReference type="GO" id="GO:0015562">
    <property type="term" value="F:efflux transmembrane transporter activity"/>
    <property type="evidence" value="ECO:0007669"/>
    <property type="project" value="InterPro"/>
</dbReference>
<keyword evidence="3" id="KW-1185">Reference proteome</keyword>
<evidence type="ECO:0000313" key="2">
    <source>
        <dbReference type="EMBL" id="TNY30696.1"/>
    </source>
</evidence>
<comment type="caution">
    <text evidence="2">The sequence shown here is derived from an EMBL/GenBank/DDBJ whole genome shotgun (WGS) entry which is preliminary data.</text>
</comment>
<evidence type="ECO:0000313" key="3">
    <source>
        <dbReference type="Proteomes" id="UP000314011"/>
    </source>
</evidence>
<organism evidence="2 3">
    <name type="scientific">Pelagovum pacificum</name>
    <dbReference type="NCBI Taxonomy" id="2588711"/>
    <lineage>
        <taxon>Bacteria</taxon>
        <taxon>Pseudomonadati</taxon>
        <taxon>Pseudomonadota</taxon>
        <taxon>Alphaproteobacteria</taxon>
        <taxon>Rhodobacterales</taxon>
        <taxon>Paracoccaceae</taxon>
        <taxon>Pelagovum</taxon>
    </lineage>
</organism>
<gene>
    <name evidence="2" type="ORF">FHY64_19145</name>
</gene>
<keyword evidence="1" id="KW-0175">Coiled coil</keyword>
<dbReference type="RefSeq" id="WP_140197491.1">
    <property type="nucleotide sequence ID" value="NZ_CP065915.1"/>
</dbReference>
<protein>
    <submittedName>
        <fullName evidence="2">TolC family protein</fullName>
    </submittedName>
</protein>
<feature type="coiled-coil region" evidence="1">
    <location>
        <begin position="352"/>
        <end position="404"/>
    </location>
</feature>
<sequence>MTRVEGQGGHVRATWNGKQLAVILAVGALLSGCAAIPGPGEMVAATRDRVGFGRDDAEAQPVPASATANPAALDANMADGTASETIEGLLTRRTVLQPGPLASVADAVLAANSRTAEAELRAATLRAEAAQLNWLPTLGPQISLSSLGDVVSSLVVDAVLFDNGGKIAERDYARADVEVAAVALAQDTNERVLTALELYLRAEAARERAAVSQNSLGRMERFLYVMDERMAAGISDRADQQLVAQKVDRMRSEIAADLETAATAMNELQAMAAVPVQNLSGVSPVSQPDPLAVPLDVLKAQAEASRAVAEAAAARAGQLPGLNATGTISSDGNSGGLVAGGDGIGFGLGSRLQALEATREAAQGRVGEAQETANRRISQLSGELASLERQAAEAQDNARAAAENWELFAAQLDAGRRSVPEVVGIFETRVRTEREAVALRYDVALTRARIAEAVGALVDGDKI</sequence>
<dbReference type="SUPFAM" id="SSF56954">
    <property type="entry name" value="Outer membrane efflux proteins (OEP)"/>
    <property type="match status" value="1"/>
</dbReference>
<dbReference type="AlphaFoldDB" id="A0A5C5G7P8"/>
<dbReference type="EMBL" id="VFFF01000004">
    <property type="protein sequence ID" value="TNY30696.1"/>
    <property type="molecule type" value="Genomic_DNA"/>
</dbReference>